<protein>
    <recommendedName>
        <fullName evidence="2">Transcriptional regulator</fullName>
    </recommendedName>
</protein>
<evidence type="ECO:0000313" key="1">
    <source>
        <dbReference type="EMBL" id="XBG31325.1"/>
    </source>
</evidence>
<organism evidence="1">
    <name type="scientific">Pseudomonas sp. 13.2</name>
    <dbReference type="NCBI Taxonomy" id="3144665"/>
    <lineage>
        <taxon>Bacteria</taxon>
        <taxon>Pseudomonadati</taxon>
        <taxon>Pseudomonadota</taxon>
        <taxon>Gammaproteobacteria</taxon>
        <taxon>Pseudomonadales</taxon>
        <taxon>Pseudomonadaceae</taxon>
        <taxon>Pseudomonas</taxon>
    </lineage>
</organism>
<accession>A0AAU7BFJ0</accession>
<reference evidence="1" key="1">
    <citation type="journal article" date="2019" name="Microbiol. Resour. Announc.">
        <title>Draft Genome Sequences of Five Environmental Bacterial Isolates That Degrade Polyethylene Terephthalate Plastic.</title>
        <authorList>
            <person name="Leon-Zayas R."/>
            <person name="Roberts C."/>
            <person name="Vague M."/>
            <person name="Mellies J.L."/>
        </authorList>
    </citation>
    <scope>NUCLEOTIDE SEQUENCE</scope>
    <source>
        <strain evidence="1">13.2</strain>
    </source>
</reference>
<proteinExistence type="predicted"/>
<gene>
    <name evidence="1" type="ORF">ABH853_23730</name>
</gene>
<evidence type="ECO:0008006" key="2">
    <source>
        <dbReference type="Google" id="ProtNLM"/>
    </source>
</evidence>
<dbReference type="EMBL" id="CP157179">
    <property type="protein sequence ID" value="XBG31325.1"/>
    <property type="molecule type" value="Genomic_DNA"/>
</dbReference>
<reference evidence="1" key="2">
    <citation type="submission" date="2024-05" db="EMBL/GenBank/DDBJ databases">
        <authorList>
            <person name="Mellies J."/>
            <person name="Newton I."/>
        </authorList>
    </citation>
    <scope>NUCLEOTIDE SEQUENCE</scope>
    <source>
        <strain evidence="1">13.2</strain>
    </source>
</reference>
<name>A0AAU7BFJ0_9PSED</name>
<dbReference type="AlphaFoldDB" id="A0AAU7BFJ0"/>
<sequence length="74" mass="8409">MLLLLARMDSEGRAKIEIEYLPRLCCIDSQRISRAMTRLSELGWLDAVNEDAKQDGIFDCVIRASILQPGMVLR</sequence>